<dbReference type="EMBL" id="LR796578">
    <property type="protein sequence ID" value="CAB4152968.1"/>
    <property type="molecule type" value="Genomic_DNA"/>
</dbReference>
<sequence length="77" mass="8950">MKTPKQKAKELFDKFCYAIRTEETDSGYFSNVIYAKQCALISVQEIINSNPHSNPLNTEVSSTMEYWLKVKEEIEKL</sequence>
<organism evidence="1">
    <name type="scientific">uncultured Caudovirales phage</name>
    <dbReference type="NCBI Taxonomy" id="2100421"/>
    <lineage>
        <taxon>Viruses</taxon>
        <taxon>Duplodnaviria</taxon>
        <taxon>Heunggongvirae</taxon>
        <taxon>Uroviricota</taxon>
        <taxon>Caudoviricetes</taxon>
        <taxon>Peduoviridae</taxon>
        <taxon>Maltschvirus</taxon>
        <taxon>Maltschvirus maltsch</taxon>
    </lineage>
</organism>
<protein>
    <submittedName>
        <fullName evidence="1">Uncharacterized protein</fullName>
    </submittedName>
</protein>
<evidence type="ECO:0000313" key="1">
    <source>
        <dbReference type="EMBL" id="CAB4152968.1"/>
    </source>
</evidence>
<accession>A0A6J5N2I9</accession>
<proteinExistence type="predicted"/>
<gene>
    <name evidence="1" type="ORF">UFOVP603_35</name>
</gene>
<name>A0A6J5N2I9_9CAUD</name>
<reference evidence="1" key="1">
    <citation type="submission" date="2020-04" db="EMBL/GenBank/DDBJ databases">
        <authorList>
            <person name="Chiriac C."/>
            <person name="Salcher M."/>
            <person name="Ghai R."/>
            <person name="Kavagutti S V."/>
        </authorList>
    </citation>
    <scope>NUCLEOTIDE SEQUENCE</scope>
</reference>